<sequence length="56" mass="6647">MKIRVVAHKIRGIGLLLFFKRKYYALWFEWADGGQAMPDGTLKTLWIKPQIRFVHT</sequence>
<dbReference type="EMBL" id="LAZR01025639">
    <property type="protein sequence ID" value="KKL71288.1"/>
    <property type="molecule type" value="Genomic_DNA"/>
</dbReference>
<name>A0A0F9EB95_9ZZZZ</name>
<accession>A0A0F9EB95</accession>
<proteinExistence type="predicted"/>
<organism evidence="1">
    <name type="scientific">marine sediment metagenome</name>
    <dbReference type="NCBI Taxonomy" id="412755"/>
    <lineage>
        <taxon>unclassified sequences</taxon>
        <taxon>metagenomes</taxon>
        <taxon>ecological metagenomes</taxon>
    </lineage>
</organism>
<dbReference type="AlphaFoldDB" id="A0A0F9EB95"/>
<protein>
    <submittedName>
        <fullName evidence="1">Uncharacterized protein</fullName>
    </submittedName>
</protein>
<comment type="caution">
    <text evidence="1">The sequence shown here is derived from an EMBL/GenBank/DDBJ whole genome shotgun (WGS) entry which is preliminary data.</text>
</comment>
<reference evidence="1" key="1">
    <citation type="journal article" date="2015" name="Nature">
        <title>Complex archaea that bridge the gap between prokaryotes and eukaryotes.</title>
        <authorList>
            <person name="Spang A."/>
            <person name="Saw J.H."/>
            <person name="Jorgensen S.L."/>
            <person name="Zaremba-Niedzwiedzka K."/>
            <person name="Martijn J."/>
            <person name="Lind A.E."/>
            <person name="van Eijk R."/>
            <person name="Schleper C."/>
            <person name="Guy L."/>
            <person name="Ettema T.J."/>
        </authorList>
    </citation>
    <scope>NUCLEOTIDE SEQUENCE</scope>
</reference>
<gene>
    <name evidence="1" type="ORF">LCGC14_2096430</name>
</gene>
<evidence type="ECO:0000313" key="1">
    <source>
        <dbReference type="EMBL" id="KKL71288.1"/>
    </source>
</evidence>